<evidence type="ECO:0000256" key="1">
    <source>
        <dbReference type="SAM" id="MobiDB-lite"/>
    </source>
</evidence>
<feature type="region of interest" description="Disordered" evidence="1">
    <location>
        <begin position="1"/>
        <end position="101"/>
    </location>
</feature>
<name>A0A9P6BAX2_9AGAM</name>
<keyword evidence="3" id="KW-1185">Reference proteome</keyword>
<sequence length="101" mass="10912">MASHTHCSGCGNTWCPLDMKPHLARTQPKSKTKHRCVQPPTSTSPSKPVQTPPDNPKALMPSRCTTKEEAMVPHTHCGGPKTKSGHAQPPMTPAPDHLQSM</sequence>
<gene>
    <name evidence="2" type="ORF">BS47DRAFT_1357643</name>
</gene>
<dbReference type="Proteomes" id="UP000886523">
    <property type="component" value="Unassembled WGS sequence"/>
</dbReference>
<accession>A0A9P6BAX2</accession>
<dbReference type="EMBL" id="MU128913">
    <property type="protein sequence ID" value="KAF9520140.1"/>
    <property type="molecule type" value="Genomic_DNA"/>
</dbReference>
<protein>
    <submittedName>
        <fullName evidence="2">Uncharacterized protein</fullName>
    </submittedName>
</protein>
<reference evidence="2" key="1">
    <citation type="journal article" date="2020" name="Nat. Commun.">
        <title>Large-scale genome sequencing of mycorrhizal fungi provides insights into the early evolution of symbiotic traits.</title>
        <authorList>
            <person name="Miyauchi S."/>
            <person name="Kiss E."/>
            <person name="Kuo A."/>
            <person name="Drula E."/>
            <person name="Kohler A."/>
            <person name="Sanchez-Garcia M."/>
            <person name="Morin E."/>
            <person name="Andreopoulos B."/>
            <person name="Barry K.W."/>
            <person name="Bonito G."/>
            <person name="Buee M."/>
            <person name="Carver A."/>
            <person name="Chen C."/>
            <person name="Cichocki N."/>
            <person name="Clum A."/>
            <person name="Culley D."/>
            <person name="Crous P.W."/>
            <person name="Fauchery L."/>
            <person name="Girlanda M."/>
            <person name="Hayes R.D."/>
            <person name="Keri Z."/>
            <person name="LaButti K."/>
            <person name="Lipzen A."/>
            <person name="Lombard V."/>
            <person name="Magnuson J."/>
            <person name="Maillard F."/>
            <person name="Murat C."/>
            <person name="Nolan M."/>
            <person name="Ohm R.A."/>
            <person name="Pangilinan J."/>
            <person name="Pereira M.F."/>
            <person name="Perotto S."/>
            <person name="Peter M."/>
            <person name="Pfister S."/>
            <person name="Riley R."/>
            <person name="Sitrit Y."/>
            <person name="Stielow J.B."/>
            <person name="Szollosi G."/>
            <person name="Zifcakova L."/>
            <person name="Stursova M."/>
            <person name="Spatafora J.W."/>
            <person name="Tedersoo L."/>
            <person name="Vaario L.M."/>
            <person name="Yamada A."/>
            <person name="Yan M."/>
            <person name="Wang P."/>
            <person name="Xu J."/>
            <person name="Bruns T."/>
            <person name="Baldrian P."/>
            <person name="Vilgalys R."/>
            <person name="Dunand C."/>
            <person name="Henrissat B."/>
            <person name="Grigoriev I.V."/>
            <person name="Hibbett D."/>
            <person name="Nagy L.G."/>
            <person name="Martin F.M."/>
        </authorList>
    </citation>
    <scope>NUCLEOTIDE SEQUENCE</scope>
    <source>
        <strain evidence="2">UP504</strain>
    </source>
</reference>
<organism evidence="2 3">
    <name type="scientific">Hydnum rufescens UP504</name>
    <dbReference type="NCBI Taxonomy" id="1448309"/>
    <lineage>
        <taxon>Eukaryota</taxon>
        <taxon>Fungi</taxon>
        <taxon>Dikarya</taxon>
        <taxon>Basidiomycota</taxon>
        <taxon>Agaricomycotina</taxon>
        <taxon>Agaricomycetes</taxon>
        <taxon>Cantharellales</taxon>
        <taxon>Hydnaceae</taxon>
        <taxon>Hydnum</taxon>
    </lineage>
</organism>
<comment type="caution">
    <text evidence="2">The sequence shown here is derived from an EMBL/GenBank/DDBJ whole genome shotgun (WGS) entry which is preliminary data.</text>
</comment>
<feature type="compositionally biased region" description="Polar residues" evidence="1">
    <location>
        <begin position="39"/>
        <end position="49"/>
    </location>
</feature>
<dbReference type="AlphaFoldDB" id="A0A9P6BAX2"/>
<evidence type="ECO:0000313" key="3">
    <source>
        <dbReference type="Proteomes" id="UP000886523"/>
    </source>
</evidence>
<proteinExistence type="predicted"/>
<evidence type="ECO:0000313" key="2">
    <source>
        <dbReference type="EMBL" id="KAF9520140.1"/>
    </source>
</evidence>